<dbReference type="AlphaFoldDB" id="A2ED53"/>
<gene>
    <name evidence="2" type="ORF">TVAG_420300</name>
</gene>
<proteinExistence type="predicted"/>
<evidence type="ECO:0000313" key="2">
    <source>
        <dbReference type="EMBL" id="EAY09408.1"/>
    </source>
</evidence>
<dbReference type="Proteomes" id="UP000001542">
    <property type="component" value="Unassembled WGS sequence"/>
</dbReference>
<feature type="signal peptide" evidence="1">
    <location>
        <begin position="1"/>
        <end position="16"/>
    </location>
</feature>
<dbReference type="EMBL" id="DS113358">
    <property type="protein sequence ID" value="EAY09408.1"/>
    <property type="molecule type" value="Genomic_DNA"/>
</dbReference>
<evidence type="ECO:0008006" key="4">
    <source>
        <dbReference type="Google" id="ProtNLM"/>
    </source>
</evidence>
<evidence type="ECO:0000256" key="1">
    <source>
        <dbReference type="SAM" id="SignalP"/>
    </source>
</evidence>
<dbReference type="Gene3D" id="3.80.10.10">
    <property type="entry name" value="Ribonuclease Inhibitor"/>
    <property type="match status" value="1"/>
</dbReference>
<name>A2ED53_TRIV3</name>
<dbReference type="OrthoDB" id="6363818at2759"/>
<evidence type="ECO:0000313" key="3">
    <source>
        <dbReference type="Proteomes" id="UP000001542"/>
    </source>
</evidence>
<dbReference type="InterPro" id="IPR026906">
    <property type="entry name" value="LRR_5"/>
</dbReference>
<reference evidence="2" key="2">
    <citation type="journal article" date="2007" name="Science">
        <title>Draft genome sequence of the sexually transmitted pathogen Trichomonas vaginalis.</title>
        <authorList>
            <person name="Carlton J.M."/>
            <person name="Hirt R.P."/>
            <person name="Silva J.C."/>
            <person name="Delcher A.L."/>
            <person name="Schatz M."/>
            <person name="Zhao Q."/>
            <person name="Wortman J.R."/>
            <person name="Bidwell S.L."/>
            <person name="Alsmark U.C.M."/>
            <person name="Besteiro S."/>
            <person name="Sicheritz-Ponten T."/>
            <person name="Noel C.J."/>
            <person name="Dacks J.B."/>
            <person name="Foster P.G."/>
            <person name="Simillion C."/>
            <person name="Van de Peer Y."/>
            <person name="Miranda-Saavedra D."/>
            <person name="Barton G.J."/>
            <person name="Westrop G.D."/>
            <person name="Mueller S."/>
            <person name="Dessi D."/>
            <person name="Fiori P.L."/>
            <person name="Ren Q."/>
            <person name="Paulsen I."/>
            <person name="Zhang H."/>
            <person name="Bastida-Corcuera F.D."/>
            <person name="Simoes-Barbosa A."/>
            <person name="Brown M.T."/>
            <person name="Hayes R.D."/>
            <person name="Mukherjee M."/>
            <person name="Okumura C.Y."/>
            <person name="Schneider R."/>
            <person name="Smith A.J."/>
            <person name="Vanacova S."/>
            <person name="Villalvazo M."/>
            <person name="Haas B.J."/>
            <person name="Pertea M."/>
            <person name="Feldblyum T.V."/>
            <person name="Utterback T.R."/>
            <person name="Shu C.L."/>
            <person name="Osoegawa K."/>
            <person name="de Jong P.J."/>
            <person name="Hrdy I."/>
            <person name="Horvathova L."/>
            <person name="Zubacova Z."/>
            <person name="Dolezal P."/>
            <person name="Malik S.B."/>
            <person name="Logsdon J.M. Jr."/>
            <person name="Henze K."/>
            <person name="Gupta A."/>
            <person name="Wang C.C."/>
            <person name="Dunne R.L."/>
            <person name="Upcroft J.A."/>
            <person name="Upcroft P."/>
            <person name="White O."/>
            <person name="Salzberg S.L."/>
            <person name="Tang P."/>
            <person name="Chiu C.-H."/>
            <person name="Lee Y.-S."/>
            <person name="Embley T.M."/>
            <person name="Coombs G.H."/>
            <person name="Mottram J.C."/>
            <person name="Tachezy J."/>
            <person name="Fraser-Liggett C.M."/>
            <person name="Johnson P.J."/>
        </authorList>
    </citation>
    <scope>NUCLEOTIDE SEQUENCE [LARGE SCALE GENOMIC DNA]</scope>
    <source>
        <strain evidence="2">G3</strain>
    </source>
</reference>
<sequence length="102" mass="11187">MFLLSLFLTLSIQLQADLHTCDAVYSGNVLIKPGSCPNIVVQSSCTLIDEEAFYTSTIESIDCTPASQLTRIGFRAFYQCVNLKTVNLPSSLKIIQSNAFFG</sequence>
<dbReference type="KEGG" id="tva:4767327"/>
<accession>A2ED53</accession>
<dbReference type="VEuPathDB" id="TrichDB:TVAG_420300"/>
<dbReference type="InterPro" id="IPR032675">
    <property type="entry name" value="LRR_dom_sf"/>
</dbReference>
<dbReference type="SMR" id="A2ED53"/>
<keyword evidence="1" id="KW-0732">Signal</keyword>
<organism evidence="2 3">
    <name type="scientific">Trichomonas vaginalis (strain ATCC PRA-98 / G3)</name>
    <dbReference type="NCBI Taxonomy" id="412133"/>
    <lineage>
        <taxon>Eukaryota</taxon>
        <taxon>Metamonada</taxon>
        <taxon>Parabasalia</taxon>
        <taxon>Trichomonadida</taxon>
        <taxon>Trichomonadidae</taxon>
        <taxon>Trichomonas</taxon>
    </lineage>
</organism>
<keyword evidence="3" id="KW-1185">Reference proteome</keyword>
<dbReference type="RefSeq" id="XP_001321631.1">
    <property type="nucleotide sequence ID" value="XM_001321596.1"/>
</dbReference>
<dbReference type="VEuPathDB" id="TrichDB:TVAGG3_0424940"/>
<feature type="chain" id="PRO_5002643204" description="Surface antigen BspA-like" evidence="1">
    <location>
        <begin position="17"/>
        <end position="102"/>
    </location>
</feature>
<protein>
    <recommendedName>
        <fullName evidence="4">Surface antigen BspA-like</fullName>
    </recommendedName>
</protein>
<dbReference type="InParanoid" id="A2ED53"/>
<reference evidence="2" key="1">
    <citation type="submission" date="2006-10" db="EMBL/GenBank/DDBJ databases">
        <authorList>
            <person name="Amadeo P."/>
            <person name="Zhao Q."/>
            <person name="Wortman J."/>
            <person name="Fraser-Liggett C."/>
            <person name="Carlton J."/>
        </authorList>
    </citation>
    <scope>NUCLEOTIDE SEQUENCE</scope>
    <source>
        <strain evidence="2">G3</strain>
    </source>
</reference>
<dbReference type="Pfam" id="PF13306">
    <property type="entry name" value="LRR_5"/>
    <property type="match status" value="1"/>
</dbReference>